<feature type="domain" description="Rad21/Rec8-like protein N-terminal" evidence="8">
    <location>
        <begin position="1"/>
        <end position="100"/>
    </location>
</feature>
<dbReference type="GO" id="GO:1990414">
    <property type="term" value="P:replication-born double-strand break repair via sister chromatid exchange"/>
    <property type="evidence" value="ECO:0007669"/>
    <property type="project" value="TreeGrafter"/>
</dbReference>
<comment type="subcellular location">
    <subcellularLocation>
        <location evidence="2">Chromosome</location>
    </subcellularLocation>
    <subcellularLocation>
        <location evidence="1">Nucleus</location>
    </subcellularLocation>
</comment>
<dbReference type="InterPro" id="IPR006910">
    <property type="entry name" value="Rad21_Rec8_N"/>
</dbReference>
<dbReference type="Pfam" id="PF04825">
    <property type="entry name" value="Rad21_Rec8_N"/>
    <property type="match status" value="1"/>
</dbReference>
<evidence type="ECO:0000313" key="10">
    <source>
        <dbReference type="Proteomes" id="UP000264800"/>
    </source>
</evidence>
<organism evidence="9 10">
    <name type="scientific">Kryptolebias marmoratus</name>
    <name type="common">Mangrove killifish</name>
    <name type="synonym">Rivulus marmoratus</name>
    <dbReference type="NCBI Taxonomy" id="37003"/>
    <lineage>
        <taxon>Eukaryota</taxon>
        <taxon>Metazoa</taxon>
        <taxon>Chordata</taxon>
        <taxon>Craniata</taxon>
        <taxon>Vertebrata</taxon>
        <taxon>Euteleostomi</taxon>
        <taxon>Actinopterygii</taxon>
        <taxon>Neopterygii</taxon>
        <taxon>Teleostei</taxon>
        <taxon>Neoteleostei</taxon>
        <taxon>Acanthomorphata</taxon>
        <taxon>Ovalentaria</taxon>
        <taxon>Atherinomorphae</taxon>
        <taxon>Cyprinodontiformes</taxon>
        <taxon>Rivulidae</taxon>
        <taxon>Kryptolebias</taxon>
    </lineage>
</organism>
<comment type="similarity">
    <text evidence="3">Belongs to the rad21 family.</text>
</comment>
<accession>A0A3Q3F249</accession>
<dbReference type="Ensembl" id="ENSKMAT00000007843.1">
    <property type="protein sequence ID" value="ENSKMAP00000007722.1"/>
    <property type="gene ID" value="ENSKMAG00000005786.1"/>
</dbReference>
<feature type="domain" description="Rad21/Rec8-like protein C-terminal eukaryotic" evidence="7">
    <location>
        <begin position="445"/>
        <end position="494"/>
    </location>
</feature>
<keyword evidence="5" id="KW-0159">Chromosome partition</keyword>
<dbReference type="STRING" id="37003.ENSKMAP00000007722"/>
<dbReference type="GO" id="GO:0003682">
    <property type="term" value="F:chromatin binding"/>
    <property type="evidence" value="ECO:0007669"/>
    <property type="project" value="TreeGrafter"/>
</dbReference>
<reference evidence="9" key="2">
    <citation type="submission" date="2025-09" db="UniProtKB">
        <authorList>
            <consortium name="Ensembl"/>
        </authorList>
    </citation>
    <scope>IDENTIFICATION</scope>
</reference>
<dbReference type="Gene3D" id="1.10.10.580">
    <property type="entry name" value="Structural maintenance of chromosome 1. Chain E"/>
    <property type="match status" value="1"/>
</dbReference>
<evidence type="ECO:0000256" key="5">
    <source>
        <dbReference type="ARBA" id="ARBA00022829"/>
    </source>
</evidence>
<dbReference type="OMA" id="QLMLWKE"/>
<dbReference type="InterPro" id="IPR023093">
    <property type="entry name" value="ScpA-like_C"/>
</dbReference>
<keyword evidence="10" id="KW-1185">Reference proteome</keyword>
<evidence type="ECO:0000313" key="9">
    <source>
        <dbReference type="Ensembl" id="ENSKMAP00000007722.1"/>
    </source>
</evidence>
<evidence type="ECO:0000256" key="1">
    <source>
        <dbReference type="ARBA" id="ARBA00004123"/>
    </source>
</evidence>
<dbReference type="Proteomes" id="UP000264800">
    <property type="component" value="Unplaced"/>
</dbReference>
<dbReference type="GO" id="GO:0007059">
    <property type="term" value="P:chromosome segregation"/>
    <property type="evidence" value="ECO:0007669"/>
    <property type="project" value="UniProtKB-KW"/>
</dbReference>
<dbReference type="InterPro" id="IPR036390">
    <property type="entry name" value="WH_DNA-bd_sf"/>
</dbReference>
<name>A0A3Q3F249_KRYMA</name>
<dbReference type="PANTHER" id="PTHR12585:SF54">
    <property type="entry name" value="RAD21 COHESIN COMPLEX COMPONENT LIKE 1 ISOFORM X1"/>
    <property type="match status" value="1"/>
</dbReference>
<dbReference type="GO" id="GO:0008278">
    <property type="term" value="C:cohesin complex"/>
    <property type="evidence" value="ECO:0007669"/>
    <property type="project" value="InterPro"/>
</dbReference>
<evidence type="ECO:0000259" key="7">
    <source>
        <dbReference type="Pfam" id="PF04824"/>
    </source>
</evidence>
<reference evidence="9" key="1">
    <citation type="submission" date="2025-08" db="UniProtKB">
        <authorList>
            <consortium name="Ensembl"/>
        </authorList>
    </citation>
    <scope>IDENTIFICATION</scope>
</reference>
<dbReference type="GO" id="GO:0007062">
    <property type="term" value="P:sister chromatid cohesion"/>
    <property type="evidence" value="ECO:0007669"/>
    <property type="project" value="InterPro"/>
</dbReference>
<evidence type="ECO:0000256" key="3">
    <source>
        <dbReference type="ARBA" id="ARBA00009870"/>
    </source>
</evidence>
<evidence type="ECO:0000256" key="4">
    <source>
        <dbReference type="ARBA" id="ARBA00022454"/>
    </source>
</evidence>
<dbReference type="InterPro" id="IPR049589">
    <property type="entry name" value="NXP1_M-like"/>
</dbReference>
<dbReference type="Pfam" id="PF04824">
    <property type="entry name" value="Rad21_Rec8"/>
    <property type="match status" value="1"/>
</dbReference>
<keyword evidence="4" id="KW-0158">Chromosome</keyword>
<dbReference type="SUPFAM" id="SSF46785">
    <property type="entry name" value="Winged helix' DNA-binding domain"/>
    <property type="match status" value="1"/>
</dbReference>
<dbReference type="GeneTree" id="ENSGT00940000154655"/>
<sequence>MFYTQLFTSKRGPLAKIWLAAHWERKLTKAHVFECNLETTIRDIISPKMKIGLRTSGHLLLGVVKIYSRKTKYLLADCNDAVVKIKIAFRPGQTDMPVEGLEATIKAITLVEDFTAFDAQFPDPSDIDVVDHFSLNQCRSEEITLKENFGNTFLNFPDIGERQIIVLIQSNAQLDRSFDTFTQHGDAFGDEENGFDLLGILTSCLHLHLKCSRGSLIVFVFPDDDMREPVEAEAPTLNESTLLTNEEAGFALEPVAITPNSEKKIGKRKRKLVVDQTKELSNDFIREQLWDCSDLVAPLDMAPPTVQLMQWKESGGADKLFSQPCSTVVNPQIKEVKPCFAASIFILSLISSVHVQTLSTDFHLTLLYLHYDTSEYSPHYFLFSSLSETSTPNRWQVFVFPAVMALCSASLIKIWCLSNLQSLLDSQDFEERRINRKAQNRDPTFSLQALCEGSTRSQAATTFLCLLVLKKQESIHLHQSAPYQDIRVTPGPKFST</sequence>
<proteinExistence type="inferred from homology"/>
<evidence type="ECO:0000259" key="8">
    <source>
        <dbReference type="Pfam" id="PF04825"/>
    </source>
</evidence>
<dbReference type="AlphaFoldDB" id="A0A3Q3F249"/>
<dbReference type="InterPro" id="IPR006909">
    <property type="entry name" value="Rad21/Rec8_C_eu"/>
</dbReference>
<evidence type="ECO:0000256" key="2">
    <source>
        <dbReference type="ARBA" id="ARBA00004286"/>
    </source>
</evidence>
<evidence type="ECO:0000256" key="6">
    <source>
        <dbReference type="ARBA" id="ARBA00023242"/>
    </source>
</evidence>
<dbReference type="InterPro" id="IPR039781">
    <property type="entry name" value="Rad21/Rec8-like"/>
</dbReference>
<dbReference type="GO" id="GO:0005634">
    <property type="term" value="C:nucleus"/>
    <property type="evidence" value="ECO:0007669"/>
    <property type="project" value="UniProtKB-SubCell"/>
</dbReference>
<keyword evidence="6" id="KW-0539">Nucleus</keyword>
<protein>
    <submittedName>
        <fullName evidence="9">RAD21 cohesin complex component like 1</fullName>
    </submittedName>
</protein>
<dbReference type="PANTHER" id="PTHR12585">
    <property type="entry name" value="SCC1 / RAD21 FAMILY MEMBER"/>
    <property type="match status" value="1"/>
</dbReference>
<dbReference type="CDD" id="cd21792">
    <property type="entry name" value="Rad21_Rec8_M_NXP1-like"/>
    <property type="match status" value="1"/>
</dbReference>